<dbReference type="RefSeq" id="WP_394832339.1">
    <property type="nucleotide sequence ID" value="NZ_CP089929.1"/>
</dbReference>
<keyword evidence="3" id="KW-1185">Reference proteome</keyword>
<evidence type="ECO:0000313" key="2">
    <source>
        <dbReference type="EMBL" id="WXB02710.1"/>
    </source>
</evidence>
<dbReference type="InterPro" id="IPR036709">
    <property type="entry name" value="Autotransporte_beta_dom_sf"/>
</dbReference>
<sequence>MGIPFGRIGILGFGVACAILFAPGSASAQEGGFGRSPVVSVGLERVGGVSYSKLTADNSDDSASLTAFGLGSVNVNPYTAPRLGIDYISPVGVTVGGGLGFGHFSLSTKNGSRSEDQGSLTVYTFTPRIGYRIPVGPRFDLTPRAGVTFAGGKLSDGNSDASNGVFAVALSGEAVGTIRLTPSFNILTGLGFDHTVHASTSSTRSSSGGGTSTNTDDIKGALFTAQLWLGVGGYFN</sequence>
<feature type="chain" id="PRO_5046685207" evidence="1">
    <location>
        <begin position="29"/>
        <end position="236"/>
    </location>
</feature>
<evidence type="ECO:0000313" key="3">
    <source>
        <dbReference type="Proteomes" id="UP001374803"/>
    </source>
</evidence>
<gene>
    <name evidence="2" type="ORF">LVJ94_38090</name>
</gene>
<organism evidence="2 3">
    <name type="scientific">Pendulispora rubella</name>
    <dbReference type="NCBI Taxonomy" id="2741070"/>
    <lineage>
        <taxon>Bacteria</taxon>
        <taxon>Pseudomonadati</taxon>
        <taxon>Myxococcota</taxon>
        <taxon>Myxococcia</taxon>
        <taxon>Myxococcales</taxon>
        <taxon>Sorangiineae</taxon>
        <taxon>Pendulisporaceae</taxon>
        <taxon>Pendulispora</taxon>
    </lineage>
</organism>
<keyword evidence="1" id="KW-0732">Signal</keyword>
<dbReference type="SUPFAM" id="SSF103515">
    <property type="entry name" value="Autotransporter"/>
    <property type="match status" value="1"/>
</dbReference>
<dbReference type="EMBL" id="CP089983">
    <property type="protein sequence ID" value="WXB02710.1"/>
    <property type="molecule type" value="Genomic_DNA"/>
</dbReference>
<feature type="signal peptide" evidence="1">
    <location>
        <begin position="1"/>
        <end position="28"/>
    </location>
</feature>
<dbReference type="Proteomes" id="UP001374803">
    <property type="component" value="Chromosome"/>
</dbReference>
<protein>
    <submittedName>
        <fullName evidence="2">Porin family protein</fullName>
    </submittedName>
</protein>
<accession>A0ABZ2KXB0</accession>
<proteinExistence type="predicted"/>
<reference evidence="2" key="1">
    <citation type="submission" date="2021-12" db="EMBL/GenBank/DDBJ databases">
        <title>Discovery of the Pendulisporaceae a myxobacterial family with distinct sporulation behavior and unique specialized metabolism.</title>
        <authorList>
            <person name="Garcia R."/>
            <person name="Popoff A."/>
            <person name="Bader C.D."/>
            <person name="Loehr J."/>
            <person name="Walesch S."/>
            <person name="Walt C."/>
            <person name="Boldt J."/>
            <person name="Bunk B."/>
            <person name="Haeckl F.J.F.P.J."/>
            <person name="Gunesch A.P."/>
            <person name="Birkelbach J."/>
            <person name="Nuebel U."/>
            <person name="Pietschmann T."/>
            <person name="Bach T."/>
            <person name="Mueller R."/>
        </authorList>
    </citation>
    <scope>NUCLEOTIDE SEQUENCE</scope>
    <source>
        <strain evidence="2">MSr11367</strain>
    </source>
</reference>
<evidence type="ECO:0000256" key="1">
    <source>
        <dbReference type="SAM" id="SignalP"/>
    </source>
</evidence>
<name>A0ABZ2KXB0_9BACT</name>